<gene>
    <name evidence="2" type="ORF">NCTC12126_01002</name>
</gene>
<dbReference type="Proteomes" id="UP000351155">
    <property type="component" value="Unassembled WGS sequence"/>
</dbReference>
<evidence type="ECO:0000313" key="3">
    <source>
        <dbReference type="Proteomes" id="UP000351155"/>
    </source>
</evidence>
<proteinExistence type="predicted"/>
<keyword evidence="1" id="KW-0472">Membrane</keyword>
<evidence type="ECO:0000313" key="2">
    <source>
        <dbReference type="EMBL" id="VFS14929.1"/>
    </source>
</evidence>
<reference evidence="2 3" key="1">
    <citation type="submission" date="2019-03" db="EMBL/GenBank/DDBJ databases">
        <authorList>
            <consortium name="Pathogen Informatics"/>
        </authorList>
    </citation>
    <scope>NUCLEOTIDE SEQUENCE [LARGE SCALE GENOMIC DNA]</scope>
    <source>
        <strain evidence="2 3">NCTC12126</strain>
    </source>
</reference>
<feature type="transmembrane region" description="Helical" evidence="1">
    <location>
        <begin position="31"/>
        <end position="50"/>
    </location>
</feature>
<name>A0A484WVH6_9ENTR</name>
<accession>A0A484WVH6</accession>
<dbReference type="InterPro" id="IPR014115">
    <property type="entry name" value="TrbI_Ftype"/>
</dbReference>
<dbReference type="AlphaFoldDB" id="A0A484WVH6"/>
<dbReference type="Pfam" id="PF09677">
    <property type="entry name" value="TrbI_Ftype"/>
    <property type="match status" value="1"/>
</dbReference>
<sequence length="138" mass="15609">MNDKTERPYDSDTVRDGATMAGWLTSRSMKLATFVLVSQMVMTGITWLYMKSTEPEIVVFDMKGTVDLFMQQSAQLQLDEDKARTLTTRFNTALSESLGEWQASHNAIILVKPAVMSPQRDITNEIRADISRRTQGDQ</sequence>
<keyword evidence="1" id="KW-1133">Transmembrane helix</keyword>
<evidence type="ECO:0000256" key="1">
    <source>
        <dbReference type="SAM" id="Phobius"/>
    </source>
</evidence>
<organism evidence="2 3">
    <name type="scientific">Enterobacter cancerogenus</name>
    <dbReference type="NCBI Taxonomy" id="69218"/>
    <lineage>
        <taxon>Bacteria</taxon>
        <taxon>Pseudomonadati</taxon>
        <taxon>Pseudomonadota</taxon>
        <taxon>Gammaproteobacteria</taxon>
        <taxon>Enterobacterales</taxon>
        <taxon>Enterobacteriaceae</taxon>
        <taxon>Enterobacter</taxon>
        <taxon>Enterobacter cloacae complex</taxon>
    </lineage>
</organism>
<protein>
    <submittedName>
        <fullName evidence="2">Type-F conjugative transfer system protein TrbI</fullName>
    </submittedName>
</protein>
<keyword evidence="1" id="KW-0812">Transmembrane</keyword>
<dbReference type="EMBL" id="CAADIW010000005">
    <property type="protein sequence ID" value="VFS14929.1"/>
    <property type="molecule type" value="Genomic_DNA"/>
</dbReference>
<dbReference type="NCBIfam" id="TIGR02744">
    <property type="entry name" value="TrbI_Ftype"/>
    <property type="match status" value="1"/>
</dbReference>